<keyword evidence="3" id="KW-0546">Nucleotide metabolism</keyword>
<comment type="subcellular location">
    <subcellularLocation>
        <location evidence="3">Cytoplasm</location>
    </subcellularLocation>
</comment>
<reference evidence="5" key="1">
    <citation type="submission" date="2017-09" db="EMBL/GenBank/DDBJ databases">
        <title>Depth-based differentiation of microbial function through sediment-hosted aquifers and enrichment of novel symbionts in the deep terrestrial subsurface.</title>
        <authorList>
            <person name="Probst A.J."/>
            <person name="Ladd B."/>
            <person name="Jarett J.K."/>
            <person name="Geller-Mcgrath D.E."/>
            <person name="Sieber C.M.K."/>
            <person name="Emerson J.B."/>
            <person name="Anantharaman K."/>
            <person name="Thomas B.C."/>
            <person name="Malmstrom R."/>
            <person name="Stieglmeier M."/>
            <person name="Klingl A."/>
            <person name="Woyke T."/>
            <person name="Ryan C.M."/>
            <person name="Banfield J.F."/>
        </authorList>
    </citation>
    <scope>NUCLEOTIDE SEQUENCE [LARGE SCALE GENOMIC DNA]</scope>
</reference>
<comment type="caution">
    <text evidence="4">The sequence shown here is derived from an EMBL/GenBank/DDBJ whole genome shotgun (WGS) entry which is preliminary data.</text>
</comment>
<feature type="site" description="Important for substrate specificity" evidence="3">
    <location>
        <position position="66"/>
    </location>
</feature>
<comment type="catalytic activity">
    <reaction evidence="3">
        <text>UTP + H2O = UMP + diphosphate + H(+)</text>
        <dbReference type="Rhea" id="RHEA:29395"/>
        <dbReference type="ChEBI" id="CHEBI:15377"/>
        <dbReference type="ChEBI" id="CHEBI:15378"/>
        <dbReference type="ChEBI" id="CHEBI:33019"/>
        <dbReference type="ChEBI" id="CHEBI:46398"/>
        <dbReference type="ChEBI" id="CHEBI:57865"/>
        <dbReference type="EC" id="3.6.1.9"/>
    </reaction>
</comment>
<dbReference type="InterPro" id="IPR029001">
    <property type="entry name" value="ITPase-like_fam"/>
</dbReference>
<feature type="site" description="Important for substrate specificity" evidence="3">
    <location>
        <position position="8"/>
    </location>
</feature>
<dbReference type="CDD" id="cd00555">
    <property type="entry name" value="Maf"/>
    <property type="match status" value="1"/>
</dbReference>
<name>A0A2M8AER8_9BACT</name>
<comment type="function">
    <text evidence="3">Nucleoside triphosphate pyrophosphatase that hydrolyzes dTTP and UTP. May have a dual role in cell division arrest and in preventing the incorporation of modified nucleotides into cellular nucleic acids.</text>
</comment>
<dbReference type="EC" id="3.6.1.9" evidence="3"/>
<dbReference type="HAMAP" id="MF_00528">
    <property type="entry name" value="Maf"/>
    <property type="match status" value="1"/>
</dbReference>
<evidence type="ECO:0000256" key="3">
    <source>
        <dbReference type="HAMAP-Rule" id="MF_00528"/>
    </source>
</evidence>
<sequence length="187" mass="20682">MLASESPRRIELLKLLGCKFKIIPSLIEEKINPHLTPIENVKRISRLKALDVASKISEGIVIAADTIVVLDKRILGKPKNKKEAREMLKSLSGKVNKVITGLAVIDAKTKKILQDAVITKVKLRHLNKNLIDKYIASGEPFDKAGAYAIQGKASLFVESIRGDYFNMVGLPLSALNRLLEKFGIDLI</sequence>
<evidence type="ECO:0000313" key="4">
    <source>
        <dbReference type="EMBL" id="PJB16083.1"/>
    </source>
</evidence>
<dbReference type="Pfam" id="PF02545">
    <property type="entry name" value="Maf"/>
    <property type="match status" value="1"/>
</dbReference>
<dbReference type="GO" id="GO:0009117">
    <property type="term" value="P:nucleotide metabolic process"/>
    <property type="evidence" value="ECO:0007669"/>
    <property type="project" value="UniProtKB-KW"/>
</dbReference>
<comment type="cofactor">
    <cofactor evidence="1 3">
        <name>a divalent metal cation</name>
        <dbReference type="ChEBI" id="CHEBI:60240"/>
    </cofactor>
</comment>
<dbReference type="PANTHER" id="PTHR43213:SF5">
    <property type="entry name" value="BIFUNCTIONAL DTTP_UTP PYROPHOSPHATASE_METHYLTRANSFERASE PROTEIN-RELATED"/>
    <property type="match status" value="1"/>
</dbReference>
<comment type="catalytic activity">
    <reaction evidence="3">
        <text>dTTP + H2O = dTMP + diphosphate + H(+)</text>
        <dbReference type="Rhea" id="RHEA:28534"/>
        <dbReference type="ChEBI" id="CHEBI:15377"/>
        <dbReference type="ChEBI" id="CHEBI:15378"/>
        <dbReference type="ChEBI" id="CHEBI:33019"/>
        <dbReference type="ChEBI" id="CHEBI:37568"/>
        <dbReference type="ChEBI" id="CHEBI:63528"/>
        <dbReference type="EC" id="3.6.1.9"/>
    </reaction>
</comment>
<dbReference type="GO" id="GO:0036221">
    <property type="term" value="F:UTP diphosphatase activity"/>
    <property type="evidence" value="ECO:0007669"/>
    <property type="project" value="RHEA"/>
</dbReference>
<dbReference type="EMBL" id="PFUO01000119">
    <property type="protein sequence ID" value="PJB16083.1"/>
    <property type="molecule type" value="Genomic_DNA"/>
</dbReference>
<evidence type="ECO:0000256" key="2">
    <source>
        <dbReference type="ARBA" id="ARBA00022801"/>
    </source>
</evidence>
<gene>
    <name evidence="4" type="ORF">CO116_02635</name>
</gene>
<organism evidence="4 5">
    <name type="scientific">Candidatus Falkowbacteria bacterium CG_4_9_14_3_um_filter_38_19</name>
    <dbReference type="NCBI Taxonomy" id="1974559"/>
    <lineage>
        <taxon>Bacteria</taxon>
        <taxon>Candidatus Falkowiibacteriota</taxon>
    </lineage>
</organism>
<comment type="similarity">
    <text evidence="3">Belongs to the Maf family. YhdE subfamily.</text>
</comment>
<evidence type="ECO:0000256" key="1">
    <source>
        <dbReference type="ARBA" id="ARBA00001968"/>
    </source>
</evidence>
<dbReference type="InterPro" id="IPR003697">
    <property type="entry name" value="Maf-like"/>
</dbReference>
<dbReference type="PANTHER" id="PTHR43213">
    <property type="entry name" value="BIFUNCTIONAL DTTP/UTP PYROPHOSPHATASE/METHYLTRANSFERASE PROTEIN-RELATED"/>
    <property type="match status" value="1"/>
</dbReference>
<dbReference type="SUPFAM" id="SSF52972">
    <property type="entry name" value="ITPase-like"/>
    <property type="match status" value="1"/>
</dbReference>
<dbReference type="GO" id="GO:0005737">
    <property type="term" value="C:cytoplasm"/>
    <property type="evidence" value="ECO:0007669"/>
    <property type="project" value="UniProtKB-SubCell"/>
</dbReference>
<keyword evidence="3" id="KW-0963">Cytoplasm</keyword>
<dbReference type="Proteomes" id="UP000230611">
    <property type="component" value="Unassembled WGS sequence"/>
</dbReference>
<accession>A0A2M8AER8</accession>
<dbReference type="PIRSF" id="PIRSF006305">
    <property type="entry name" value="Maf"/>
    <property type="match status" value="1"/>
</dbReference>
<dbReference type="AlphaFoldDB" id="A0A2M8AER8"/>
<dbReference type="Gene3D" id="3.90.950.10">
    <property type="match status" value="1"/>
</dbReference>
<comment type="caution">
    <text evidence="3">Lacks conserved residue(s) required for the propagation of feature annotation.</text>
</comment>
<feature type="active site" description="Proton acceptor" evidence="3">
    <location>
        <position position="65"/>
    </location>
</feature>
<feature type="site" description="Important for substrate specificity" evidence="3">
    <location>
        <position position="150"/>
    </location>
</feature>
<proteinExistence type="inferred from homology"/>
<dbReference type="NCBIfam" id="TIGR00172">
    <property type="entry name" value="maf"/>
    <property type="match status" value="1"/>
</dbReference>
<protein>
    <recommendedName>
        <fullName evidence="3">dTTP/UTP pyrophosphatase</fullName>
        <shortName evidence="3">dTTPase/UTPase</shortName>
        <ecNumber evidence="3">3.6.1.9</ecNumber>
    </recommendedName>
    <alternativeName>
        <fullName evidence="3">Nucleoside triphosphate pyrophosphatase</fullName>
    </alternativeName>
    <alternativeName>
        <fullName evidence="3">Nucleotide pyrophosphatase</fullName>
        <shortName evidence="3">Nucleotide PPase</shortName>
    </alternativeName>
</protein>
<dbReference type="GO" id="GO:0036218">
    <property type="term" value="F:dTTP diphosphatase activity"/>
    <property type="evidence" value="ECO:0007669"/>
    <property type="project" value="RHEA"/>
</dbReference>
<evidence type="ECO:0000313" key="5">
    <source>
        <dbReference type="Proteomes" id="UP000230611"/>
    </source>
</evidence>
<keyword evidence="2 3" id="KW-0378">Hydrolase</keyword>